<dbReference type="InParanoid" id="A0A7G1G3D9"/>
<gene>
    <name evidence="7 10" type="primary">rpsM</name>
    <name evidence="10" type="ORF">OSSY52_10610</name>
</gene>
<evidence type="ECO:0000256" key="6">
    <source>
        <dbReference type="ARBA" id="ARBA00035166"/>
    </source>
</evidence>
<dbReference type="GO" id="GO:0019843">
    <property type="term" value="F:rRNA binding"/>
    <property type="evidence" value="ECO:0007669"/>
    <property type="project" value="UniProtKB-UniRule"/>
</dbReference>
<dbReference type="GO" id="GO:0015935">
    <property type="term" value="C:small ribosomal subunit"/>
    <property type="evidence" value="ECO:0007669"/>
    <property type="project" value="TreeGrafter"/>
</dbReference>
<keyword evidence="4 7" id="KW-0689">Ribosomal protein</keyword>
<dbReference type="PANTHER" id="PTHR10871">
    <property type="entry name" value="30S RIBOSOMAL PROTEIN S13/40S RIBOSOMAL PROTEIN S18"/>
    <property type="match status" value="1"/>
</dbReference>
<dbReference type="NCBIfam" id="TIGR03631">
    <property type="entry name" value="uS13_bact"/>
    <property type="match status" value="1"/>
</dbReference>
<dbReference type="PROSITE" id="PS50159">
    <property type="entry name" value="RIBOSOMAL_S13_2"/>
    <property type="match status" value="1"/>
</dbReference>
<keyword evidence="2 7" id="KW-0699">rRNA-binding</keyword>
<dbReference type="EMBL" id="AP018712">
    <property type="protein sequence ID" value="BBE30920.1"/>
    <property type="molecule type" value="Genomic_DNA"/>
</dbReference>
<feature type="region of interest" description="Disordered" evidence="9">
    <location>
        <begin position="93"/>
        <end position="121"/>
    </location>
</feature>
<dbReference type="FunFam" id="1.10.8.50:FF:000001">
    <property type="entry name" value="30S ribosomal protein S13"/>
    <property type="match status" value="1"/>
</dbReference>
<dbReference type="GO" id="GO:0006412">
    <property type="term" value="P:translation"/>
    <property type="evidence" value="ECO:0007669"/>
    <property type="project" value="UniProtKB-UniRule"/>
</dbReference>
<dbReference type="RefSeq" id="WP_190615987.1">
    <property type="nucleotide sequence ID" value="NZ_AP018712.1"/>
</dbReference>
<dbReference type="GO" id="GO:0000049">
    <property type="term" value="F:tRNA binding"/>
    <property type="evidence" value="ECO:0007669"/>
    <property type="project" value="UniProtKB-UniRule"/>
</dbReference>
<evidence type="ECO:0000256" key="4">
    <source>
        <dbReference type="ARBA" id="ARBA00022980"/>
    </source>
</evidence>
<keyword evidence="7" id="KW-0820">tRNA-binding</keyword>
<dbReference type="InterPro" id="IPR010979">
    <property type="entry name" value="Ribosomal_uS13-like_H2TH"/>
</dbReference>
<dbReference type="InterPro" id="IPR018269">
    <property type="entry name" value="Ribosomal_uS13_CS"/>
</dbReference>
<name>A0A7G1G3D9_9BACT</name>
<dbReference type="Pfam" id="PF00416">
    <property type="entry name" value="Ribosomal_S13"/>
    <property type="match status" value="1"/>
</dbReference>
<protein>
    <recommendedName>
        <fullName evidence="6 7">Small ribosomal subunit protein uS13</fullName>
    </recommendedName>
</protein>
<dbReference type="GO" id="GO:0005829">
    <property type="term" value="C:cytosol"/>
    <property type="evidence" value="ECO:0007669"/>
    <property type="project" value="TreeGrafter"/>
</dbReference>
<dbReference type="InterPro" id="IPR027437">
    <property type="entry name" value="Rbsml_uS13_C"/>
</dbReference>
<dbReference type="InterPro" id="IPR019980">
    <property type="entry name" value="Ribosomal_uS13_bac-type"/>
</dbReference>
<dbReference type="PROSITE" id="PS00646">
    <property type="entry name" value="RIBOSOMAL_S13_1"/>
    <property type="match status" value="1"/>
</dbReference>
<dbReference type="InterPro" id="IPR001892">
    <property type="entry name" value="Ribosomal_uS13"/>
</dbReference>
<comment type="function">
    <text evidence="7">Located at the top of the head of the 30S subunit, it contacts several helices of the 16S rRNA. In the 70S ribosome it contacts the 23S rRNA (bridge B1a) and protein L5 of the 50S subunit (bridge B1b), connecting the 2 subunits; these bridges are implicated in subunit movement. Contacts the tRNAs in the A and P-sites.</text>
</comment>
<dbReference type="KEGG" id="ocy:OSSY52_10610"/>
<evidence type="ECO:0000256" key="3">
    <source>
        <dbReference type="ARBA" id="ARBA00022884"/>
    </source>
</evidence>
<feature type="compositionally biased region" description="Basic residues" evidence="9">
    <location>
        <begin position="101"/>
        <end position="121"/>
    </location>
</feature>
<dbReference type="Proteomes" id="UP000516361">
    <property type="component" value="Chromosome"/>
</dbReference>
<comment type="similarity">
    <text evidence="1 7 8">Belongs to the universal ribosomal protein uS13 family.</text>
</comment>
<dbReference type="FunCoup" id="A0A7G1G3D9">
    <property type="interactions" value="422"/>
</dbReference>
<comment type="subunit">
    <text evidence="7">Part of the 30S ribosomal subunit. Forms a loose heterodimer with protein S19. Forms two bridges to the 50S subunit in the 70S ribosome.</text>
</comment>
<organism evidence="10 11">
    <name type="scientific">Tepiditoga spiralis</name>
    <dbReference type="NCBI Taxonomy" id="2108365"/>
    <lineage>
        <taxon>Bacteria</taxon>
        <taxon>Thermotogati</taxon>
        <taxon>Thermotogota</taxon>
        <taxon>Thermotogae</taxon>
        <taxon>Petrotogales</taxon>
        <taxon>Petrotogaceae</taxon>
        <taxon>Tepiditoga</taxon>
    </lineage>
</organism>
<dbReference type="PIRSF" id="PIRSF002134">
    <property type="entry name" value="Ribosomal_S13"/>
    <property type="match status" value="1"/>
</dbReference>
<dbReference type="GO" id="GO:0003735">
    <property type="term" value="F:structural constituent of ribosome"/>
    <property type="evidence" value="ECO:0007669"/>
    <property type="project" value="InterPro"/>
</dbReference>
<dbReference type="Gene3D" id="4.10.910.10">
    <property type="entry name" value="30s ribosomal protein s13, domain 2"/>
    <property type="match status" value="1"/>
</dbReference>
<evidence type="ECO:0000256" key="9">
    <source>
        <dbReference type="SAM" id="MobiDB-lite"/>
    </source>
</evidence>
<accession>A0A7G1G3D9</accession>
<evidence type="ECO:0000256" key="2">
    <source>
        <dbReference type="ARBA" id="ARBA00022730"/>
    </source>
</evidence>
<evidence type="ECO:0000256" key="5">
    <source>
        <dbReference type="ARBA" id="ARBA00023274"/>
    </source>
</evidence>
<keyword evidence="5 7" id="KW-0687">Ribonucleoprotein</keyword>
<evidence type="ECO:0000256" key="8">
    <source>
        <dbReference type="RuleBase" id="RU003830"/>
    </source>
</evidence>
<proteinExistence type="inferred from homology"/>
<evidence type="ECO:0000256" key="7">
    <source>
        <dbReference type="HAMAP-Rule" id="MF_01315"/>
    </source>
</evidence>
<dbReference type="SUPFAM" id="SSF46946">
    <property type="entry name" value="S13-like H2TH domain"/>
    <property type="match status" value="1"/>
</dbReference>
<evidence type="ECO:0000313" key="11">
    <source>
        <dbReference type="Proteomes" id="UP000516361"/>
    </source>
</evidence>
<sequence>MARILGVEIPNNKKLFVALTYIYGIGTHRAYEILNDLGIDPDRKTMDLSDDEISKITHHINETYRVEGDLRQEINRNIKRLIEIHSYRGLRHKAGLPTRGQKTHANGRTRKGPRLTKIRKK</sequence>
<dbReference type="AlphaFoldDB" id="A0A7G1G3D9"/>
<evidence type="ECO:0000313" key="10">
    <source>
        <dbReference type="EMBL" id="BBE30920.1"/>
    </source>
</evidence>
<keyword evidence="3 7" id="KW-0694">RNA-binding</keyword>
<dbReference type="Gene3D" id="1.10.8.50">
    <property type="match status" value="1"/>
</dbReference>
<evidence type="ECO:0000256" key="1">
    <source>
        <dbReference type="ARBA" id="ARBA00008080"/>
    </source>
</evidence>
<dbReference type="PANTHER" id="PTHR10871:SF1">
    <property type="entry name" value="SMALL RIBOSOMAL SUBUNIT PROTEIN US13M"/>
    <property type="match status" value="1"/>
</dbReference>
<keyword evidence="11" id="KW-1185">Reference proteome</keyword>
<reference evidence="10 11" key="1">
    <citation type="submission" date="2018-06" db="EMBL/GenBank/DDBJ databases">
        <title>Genome sequencing of Oceanotoga sp. sy52.</title>
        <authorList>
            <person name="Mori K."/>
        </authorList>
    </citation>
    <scope>NUCLEOTIDE SEQUENCE [LARGE SCALE GENOMIC DNA]</scope>
    <source>
        <strain evidence="11">sy52</strain>
    </source>
</reference>
<dbReference type="HAMAP" id="MF_01315">
    <property type="entry name" value="Ribosomal_uS13"/>
    <property type="match status" value="1"/>
</dbReference>